<dbReference type="PROSITE" id="PS01217">
    <property type="entry name" value="SUCCINYL_COA_LIG_3"/>
    <property type="match status" value="1"/>
</dbReference>
<evidence type="ECO:0000256" key="8">
    <source>
        <dbReference type="ARBA" id="ARBA00022946"/>
    </source>
</evidence>
<dbReference type="GO" id="GO:0006099">
    <property type="term" value="P:tricarboxylic acid cycle"/>
    <property type="evidence" value="ECO:0007669"/>
    <property type="project" value="UniProtKB-UniRule"/>
</dbReference>
<evidence type="ECO:0000256" key="10">
    <source>
        <dbReference type="HAMAP-Rule" id="MF_03219"/>
    </source>
</evidence>
<keyword evidence="7 10" id="KW-0460">Magnesium</keyword>
<comment type="catalytic activity">
    <reaction evidence="10">
        <text>succinate + ATP + CoA = succinyl-CoA + ADP + phosphate</text>
        <dbReference type="Rhea" id="RHEA:17661"/>
        <dbReference type="ChEBI" id="CHEBI:30031"/>
        <dbReference type="ChEBI" id="CHEBI:30616"/>
        <dbReference type="ChEBI" id="CHEBI:43474"/>
        <dbReference type="ChEBI" id="CHEBI:57287"/>
        <dbReference type="ChEBI" id="CHEBI:57292"/>
        <dbReference type="ChEBI" id="CHEBI:456216"/>
        <dbReference type="EC" id="6.2.1.5"/>
    </reaction>
</comment>
<dbReference type="InterPro" id="IPR016102">
    <property type="entry name" value="Succinyl-CoA_synth-like"/>
</dbReference>
<dbReference type="SUPFAM" id="SSF52210">
    <property type="entry name" value="Succinyl-CoA synthetase domains"/>
    <property type="match status" value="1"/>
</dbReference>
<evidence type="ECO:0000313" key="15">
    <source>
        <dbReference type="Proteomes" id="UP000244309"/>
    </source>
</evidence>
<comment type="subcellular location">
    <subcellularLocation>
        <location evidence="10">Mitochondrion</location>
    </subcellularLocation>
</comment>
<dbReference type="VEuPathDB" id="FungiDB:CXQ85_000491"/>
<evidence type="ECO:0000256" key="4">
    <source>
        <dbReference type="ARBA" id="ARBA00022723"/>
    </source>
</evidence>
<evidence type="ECO:0000259" key="12">
    <source>
        <dbReference type="Pfam" id="PF00549"/>
    </source>
</evidence>
<evidence type="ECO:0000256" key="9">
    <source>
        <dbReference type="ARBA" id="ARBA00063570"/>
    </source>
</evidence>
<dbReference type="InterPro" id="IPR005811">
    <property type="entry name" value="SUCC_ACL_C"/>
</dbReference>
<reference evidence="14 15" key="1">
    <citation type="submission" date="2017-12" db="EMBL/GenBank/DDBJ databases">
        <title>Genome Sequence of a Multidrug-Resistant Candida haemulonii Isolate from a Patient with Chronic Leg Ulcers in Israel.</title>
        <authorList>
            <person name="Chow N.A."/>
            <person name="Gade L."/>
            <person name="Batra D."/>
            <person name="Rowe L.A."/>
            <person name="Ben-Ami R."/>
            <person name="Loparev V.N."/>
            <person name="Litvintseva A.P."/>
        </authorList>
    </citation>
    <scope>NUCLEOTIDE SEQUENCE [LARGE SCALE GENOMIC DNA]</scope>
    <source>
        <strain evidence="14 15">B11899</strain>
    </source>
</reference>
<evidence type="ECO:0000259" key="13">
    <source>
        <dbReference type="Pfam" id="PF08442"/>
    </source>
</evidence>
<dbReference type="GO" id="GO:0005524">
    <property type="term" value="F:ATP binding"/>
    <property type="evidence" value="ECO:0007669"/>
    <property type="project" value="UniProtKB-UniRule"/>
</dbReference>
<comment type="cofactor">
    <cofactor evidence="10">
        <name>Mg(2+)</name>
        <dbReference type="ChEBI" id="CHEBI:18420"/>
    </cofactor>
    <text evidence="10">Binds 1 Mg(2+) ion per subunit.</text>
</comment>
<dbReference type="NCBIfam" id="NF001913">
    <property type="entry name" value="PRK00696.1"/>
    <property type="match status" value="1"/>
</dbReference>
<feature type="binding site" evidence="10">
    <location>
        <position position="280"/>
    </location>
    <ligand>
        <name>Mg(2+)</name>
        <dbReference type="ChEBI" id="CHEBI:18420"/>
    </ligand>
</feature>
<evidence type="ECO:0000256" key="2">
    <source>
        <dbReference type="ARBA" id="ARBA00022532"/>
    </source>
</evidence>
<dbReference type="FunFam" id="3.30.470.20:FF:000002">
    <property type="entry name" value="Succinate--CoA ligase [ADP-forming] subunit beta"/>
    <property type="match status" value="1"/>
</dbReference>
<dbReference type="Gene3D" id="3.30.470.20">
    <property type="entry name" value="ATP-grasp fold, B domain"/>
    <property type="match status" value="1"/>
</dbReference>
<feature type="binding site" evidence="10">
    <location>
        <position position="266"/>
    </location>
    <ligand>
        <name>Mg(2+)</name>
        <dbReference type="ChEBI" id="CHEBI:18420"/>
    </ligand>
</feature>
<gene>
    <name evidence="14" type="ORF">CXQ85_000491</name>
</gene>
<keyword evidence="10" id="KW-0496">Mitochondrion</keyword>
<comment type="pathway">
    <text evidence="1 10">Carbohydrate metabolism; tricarboxylic acid cycle; succinate from succinyl-CoA (ligase route): step 1/1.</text>
</comment>
<keyword evidence="4 10" id="KW-0479">Metal-binding</keyword>
<evidence type="ECO:0000313" key="14">
    <source>
        <dbReference type="EMBL" id="PVH21510.1"/>
    </source>
</evidence>
<dbReference type="GeneID" id="37005824"/>
<comment type="similarity">
    <text evidence="10 11">Belongs to the succinate/malate CoA ligase beta subunit family.</text>
</comment>
<dbReference type="GO" id="GO:0042709">
    <property type="term" value="C:succinate-CoA ligase complex"/>
    <property type="evidence" value="ECO:0007669"/>
    <property type="project" value="TreeGrafter"/>
</dbReference>
<dbReference type="EC" id="6.2.1.5" evidence="10"/>
<dbReference type="InterPro" id="IPR017866">
    <property type="entry name" value="Succ-CoA_synthase_bsu_CS"/>
</dbReference>
<feature type="binding site" evidence="10">
    <location>
        <begin position="113"/>
        <end position="115"/>
    </location>
    <ligand>
        <name>ATP</name>
        <dbReference type="ChEBI" id="CHEBI:30616"/>
    </ligand>
</feature>
<keyword evidence="2 10" id="KW-0816">Tricarboxylic acid cycle</keyword>
<feature type="binding site" evidence="10">
    <location>
        <position position="106"/>
    </location>
    <ligand>
        <name>ATP</name>
        <dbReference type="ChEBI" id="CHEBI:30616"/>
    </ligand>
</feature>
<comment type="subunit">
    <text evidence="9">Heterodimer of an alpha and a beta subunit. The beta subunit determines specificity for GTP.</text>
</comment>
<dbReference type="PANTHER" id="PTHR11815">
    <property type="entry name" value="SUCCINYL-COA SYNTHETASE BETA CHAIN"/>
    <property type="match status" value="1"/>
</dbReference>
<dbReference type="Proteomes" id="UP000244309">
    <property type="component" value="Unassembled WGS sequence"/>
</dbReference>
<dbReference type="InterPro" id="IPR013815">
    <property type="entry name" value="ATP_grasp_subdomain_1"/>
</dbReference>
<evidence type="ECO:0000256" key="11">
    <source>
        <dbReference type="RuleBase" id="RU361258"/>
    </source>
</evidence>
<dbReference type="GO" id="GO:0005739">
    <property type="term" value="C:mitochondrion"/>
    <property type="evidence" value="ECO:0007669"/>
    <property type="project" value="UniProtKB-SubCell"/>
</dbReference>
<evidence type="ECO:0000256" key="6">
    <source>
        <dbReference type="ARBA" id="ARBA00022840"/>
    </source>
</evidence>
<dbReference type="Pfam" id="PF00549">
    <property type="entry name" value="Ligase_CoA"/>
    <property type="match status" value="1"/>
</dbReference>
<feature type="domain" description="ATP-citrate synthase/succinyl-CoA ligase C-terminal" evidence="12">
    <location>
        <begin position="329"/>
        <end position="449"/>
    </location>
</feature>
<dbReference type="InterPro" id="IPR013650">
    <property type="entry name" value="ATP-grasp_succ-CoA_synth-type"/>
</dbReference>
<proteinExistence type="inferred from homology"/>
<feature type="domain" description="ATP-grasp fold succinyl-CoA synthetase-type" evidence="13">
    <location>
        <begin position="63"/>
        <end position="269"/>
    </location>
</feature>
<dbReference type="PANTHER" id="PTHR11815:SF1">
    <property type="entry name" value="SUCCINATE--COA LIGASE [ADP-FORMING] SUBUNIT BETA, MITOCHONDRIAL"/>
    <property type="match status" value="1"/>
</dbReference>
<keyword evidence="15" id="KW-1185">Reference proteome</keyword>
<dbReference type="UniPathway" id="UPA00223">
    <property type="reaction ID" value="UER00999"/>
</dbReference>
<evidence type="ECO:0000256" key="5">
    <source>
        <dbReference type="ARBA" id="ARBA00022741"/>
    </source>
</evidence>
<comment type="caution">
    <text evidence="14">The sequence shown here is derived from an EMBL/GenBank/DDBJ whole genome shotgun (WGS) entry which is preliminary data.</text>
</comment>
<feature type="binding site" evidence="10">
    <location>
        <position position="174"/>
    </location>
    <ligand>
        <name>ATP</name>
        <dbReference type="ChEBI" id="CHEBI:30616"/>
    </ligand>
</feature>
<name>A0A2V1ATV0_9ASCO</name>
<keyword evidence="3 10" id="KW-0436">Ligase</keyword>
<dbReference type="RefSeq" id="XP_025342450.1">
    <property type="nucleotide sequence ID" value="XM_025484235.1"/>
</dbReference>
<accession>A0A2V1ATV0</accession>
<dbReference type="Gene3D" id="3.40.50.261">
    <property type="entry name" value="Succinyl-CoA synthetase domains"/>
    <property type="match status" value="1"/>
</dbReference>
<dbReference type="AlphaFoldDB" id="A0A2V1ATV0"/>
<dbReference type="SUPFAM" id="SSF56059">
    <property type="entry name" value="Glutathione synthetase ATP-binding domain-like"/>
    <property type="match status" value="1"/>
</dbReference>
<keyword evidence="5 10" id="KW-0547">Nucleotide-binding</keyword>
<protein>
    <recommendedName>
        <fullName evidence="10">Succinate--CoA ligase [ADP-forming] subunit beta, mitochondrial</fullName>
        <ecNumber evidence="10">6.2.1.5</ecNumber>
    </recommendedName>
    <alternativeName>
        <fullName evidence="10">Succinyl-CoA synthetase beta chain</fullName>
        <shortName evidence="10">SCS-beta</shortName>
    </alternativeName>
</protein>
<evidence type="ECO:0000256" key="3">
    <source>
        <dbReference type="ARBA" id="ARBA00022598"/>
    </source>
</evidence>
<dbReference type="STRING" id="45357.A0A2V1ATV0"/>
<dbReference type="GO" id="GO:0000287">
    <property type="term" value="F:magnesium ion binding"/>
    <property type="evidence" value="ECO:0007669"/>
    <property type="project" value="UniProtKB-UniRule"/>
</dbReference>
<dbReference type="FunFam" id="3.30.1490.20:FF:000004">
    <property type="entry name" value="Succinate--CoA ligase [ADP-forming] subunit beta, mitochondrial"/>
    <property type="match status" value="1"/>
</dbReference>
<comment type="function">
    <text evidence="10">Succinyl-CoA synthetase functions in the citric acid cycle (TCA), coupling the hydrolysis of succinyl-CoA to the synthesis of ATP and thus represents the only step of substrate-level phosphorylation in the TCA. The beta subunit provides nucleotide specificity of the enzyme and binds the substrate succinate, while the binding sites for coenzyme A and phosphate are found in the alpha subunit.</text>
</comment>
<keyword evidence="8" id="KW-0809">Transit peptide</keyword>
<evidence type="ECO:0000256" key="7">
    <source>
        <dbReference type="ARBA" id="ARBA00022842"/>
    </source>
</evidence>
<dbReference type="GO" id="GO:0004775">
    <property type="term" value="F:succinate-CoA ligase (ADP-forming) activity"/>
    <property type="evidence" value="ECO:0007669"/>
    <property type="project" value="UniProtKB-UniRule"/>
</dbReference>
<dbReference type="PIRSF" id="PIRSF001554">
    <property type="entry name" value="SucCS_beta"/>
    <property type="match status" value="1"/>
</dbReference>
<feature type="binding site" evidence="10">
    <location>
        <begin position="388"/>
        <end position="390"/>
    </location>
    <ligand>
        <name>substrate</name>
        <note>ligand shared with subunit alpha</note>
    </ligand>
</feature>
<feature type="binding site" evidence="10">
    <location>
        <position position="331"/>
    </location>
    <ligand>
        <name>substrate</name>
        <note>ligand shared with subunit alpha</note>
    </ligand>
</feature>
<evidence type="ECO:0000256" key="1">
    <source>
        <dbReference type="ARBA" id="ARBA00005064"/>
    </source>
</evidence>
<dbReference type="EMBL" id="PKFO01000005">
    <property type="protein sequence ID" value="PVH21510.1"/>
    <property type="molecule type" value="Genomic_DNA"/>
</dbReference>
<dbReference type="OrthoDB" id="1552at2759"/>
<dbReference type="Gene3D" id="3.30.1490.20">
    <property type="entry name" value="ATP-grasp fold, A domain"/>
    <property type="match status" value="1"/>
</dbReference>
<dbReference type="FunFam" id="3.40.50.261:FF:000001">
    <property type="entry name" value="Succinate--CoA ligase [ADP-forming] subunit beta"/>
    <property type="match status" value="1"/>
</dbReference>
<organism evidence="14 15">
    <name type="scientific">Candidozyma haemuli</name>
    <dbReference type="NCBI Taxonomy" id="45357"/>
    <lineage>
        <taxon>Eukaryota</taxon>
        <taxon>Fungi</taxon>
        <taxon>Dikarya</taxon>
        <taxon>Ascomycota</taxon>
        <taxon>Saccharomycotina</taxon>
        <taxon>Pichiomycetes</taxon>
        <taxon>Metschnikowiaceae</taxon>
        <taxon>Candidozyma</taxon>
    </lineage>
</organism>
<dbReference type="GO" id="GO:0006104">
    <property type="term" value="P:succinyl-CoA metabolic process"/>
    <property type="evidence" value="ECO:0007669"/>
    <property type="project" value="TreeGrafter"/>
</dbReference>
<dbReference type="HAMAP" id="MF_00558">
    <property type="entry name" value="Succ_CoA_beta"/>
    <property type="match status" value="1"/>
</dbReference>
<dbReference type="Pfam" id="PF08442">
    <property type="entry name" value="ATP-grasp_2"/>
    <property type="match status" value="1"/>
</dbReference>
<keyword evidence="6 10" id="KW-0067">ATP-binding</keyword>
<sequence>MASEFTGLEYIPVNPVNPVNFYFVPTLRPNASADASARASARASASNILNTTNPQIQKRFLSLHEFRSAAILESSGVGVPKGYAATTPQGAFDAAQKLGTNELVIKAQALTGGRGKGHFDNGFQGGVKLISSPEEAKDLAEKMLNHKLITKQTGAAGKEVTAVYVVERRDAKTEAYLAILMDRSTQLPMIVASSQGGMDIEGVAAKDPDAIKTFPVDLNEGVTDKLATEVASVLGYSQEAIPEAAEAVKNLYKVFTEKDCTQVEINPLSETPDHKVLAMDAKLGFDDNAEFRQKEVFSWRDPTQEDPQEREAAEYGLNFIKLDGNIANIVNGAGLAMATMDIIKLYGGEPANFLDCGGTATPQTIEKAFELILSDKKVNGIFVNIFGGIVRCDYVAEGLIAATKNFKLDIPVVVRLQGTNMQKAKELINNSGLKLYPFEDLDPAAEKIVSLAPKA</sequence>
<dbReference type="NCBIfam" id="TIGR01016">
    <property type="entry name" value="sucCoAbeta"/>
    <property type="match status" value="1"/>
</dbReference>
<dbReference type="InterPro" id="IPR005809">
    <property type="entry name" value="Succ_CoA_ligase-like_bsu"/>
</dbReference>